<reference evidence="2" key="1">
    <citation type="submission" date="2018-05" db="EMBL/GenBank/DDBJ databases">
        <authorList>
            <person name="Lanie J.A."/>
            <person name="Ng W.-L."/>
            <person name="Kazmierczak K.M."/>
            <person name="Andrzejewski T.M."/>
            <person name="Davidsen T.M."/>
            <person name="Wayne K.J."/>
            <person name="Tettelin H."/>
            <person name="Glass J.I."/>
            <person name="Rusch D."/>
            <person name="Podicherti R."/>
            <person name="Tsui H.-C.T."/>
            <person name="Winkler M.E."/>
        </authorList>
    </citation>
    <scope>NUCLEOTIDE SEQUENCE</scope>
</reference>
<name>A0A382YR88_9ZZZZ</name>
<protein>
    <submittedName>
        <fullName evidence="2">Uncharacterized protein</fullName>
    </submittedName>
</protein>
<proteinExistence type="predicted"/>
<evidence type="ECO:0000256" key="1">
    <source>
        <dbReference type="SAM" id="MobiDB-lite"/>
    </source>
</evidence>
<dbReference type="AlphaFoldDB" id="A0A382YR88"/>
<feature type="non-terminal residue" evidence="2">
    <location>
        <position position="1"/>
    </location>
</feature>
<sequence length="36" mass="3819">NSANPPCRPPTPATTSSCPIPGGTTKIRPRSWNRVT</sequence>
<feature type="compositionally biased region" description="Pro residues" evidence="1">
    <location>
        <begin position="1"/>
        <end position="12"/>
    </location>
</feature>
<dbReference type="EMBL" id="UINC01177397">
    <property type="protein sequence ID" value="SVD85018.1"/>
    <property type="molecule type" value="Genomic_DNA"/>
</dbReference>
<organism evidence="2">
    <name type="scientific">marine metagenome</name>
    <dbReference type="NCBI Taxonomy" id="408172"/>
    <lineage>
        <taxon>unclassified sequences</taxon>
        <taxon>metagenomes</taxon>
        <taxon>ecological metagenomes</taxon>
    </lineage>
</organism>
<gene>
    <name evidence="2" type="ORF">METZ01_LOCUS437872</name>
</gene>
<evidence type="ECO:0000313" key="2">
    <source>
        <dbReference type="EMBL" id="SVD85018.1"/>
    </source>
</evidence>
<feature type="non-terminal residue" evidence="2">
    <location>
        <position position="36"/>
    </location>
</feature>
<feature type="region of interest" description="Disordered" evidence="1">
    <location>
        <begin position="1"/>
        <end position="36"/>
    </location>
</feature>
<feature type="compositionally biased region" description="Basic residues" evidence="1">
    <location>
        <begin position="27"/>
        <end position="36"/>
    </location>
</feature>
<accession>A0A382YR88</accession>